<organism evidence="1 2">
    <name type="scientific">Iris pallida</name>
    <name type="common">Sweet iris</name>
    <dbReference type="NCBI Taxonomy" id="29817"/>
    <lineage>
        <taxon>Eukaryota</taxon>
        <taxon>Viridiplantae</taxon>
        <taxon>Streptophyta</taxon>
        <taxon>Embryophyta</taxon>
        <taxon>Tracheophyta</taxon>
        <taxon>Spermatophyta</taxon>
        <taxon>Magnoliopsida</taxon>
        <taxon>Liliopsida</taxon>
        <taxon>Asparagales</taxon>
        <taxon>Iridaceae</taxon>
        <taxon>Iridoideae</taxon>
        <taxon>Irideae</taxon>
        <taxon>Iris</taxon>
    </lineage>
</organism>
<reference evidence="1" key="2">
    <citation type="submission" date="2023-04" db="EMBL/GenBank/DDBJ databases">
        <authorList>
            <person name="Bruccoleri R.E."/>
            <person name="Oakeley E.J."/>
            <person name="Faust A.-M."/>
            <person name="Dessus-Babus S."/>
            <person name="Altorfer M."/>
            <person name="Burckhardt D."/>
            <person name="Oertli M."/>
            <person name="Naumann U."/>
            <person name="Petersen F."/>
            <person name="Wong J."/>
        </authorList>
    </citation>
    <scope>NUCLEOTIDE SEQUENCE</scope>
    <source>
        <strain evidence="1">GSM-AAB239-AS_SAM_17_03QT</strain>
        <tissue evidence="1">Leaf</tissue>
    </source>
</reference>
<gene>
    <name evidence="1" type="ORF">M6B38_184025</name>
</gene>
<reference evidence="1" key="1">
    <citation type="journal article" date="2023" name="GigaByte">
        <title>Genome assembly of the bearded iris, Iris pallida Lam.</title>
        <authorList>
            <person name="Bruccoleri R.E."/>
            <person name="Oakeley E.J."/>
            <person name="Faust A.M.E."/>
            <person name="Altorfer M."/>
            <person name="Dessus-Babus S."/>
            <person name="Burckhardt D."/>
            <person name="Oertli M."/>
            <person name="Naumann U."/>
            <person name="Petersen F."/>
            <person name="Wong J."/>
        </authorList>
    </citation>
    <scope>NUCLEOTIDE SEQUENCE</scope>
    <source>
        <strain evidence="1">GSM-AAB239-AS_SAM_17_03QT</strain>
    </source>
</reference>
<sequence>MYHNAPILYFWEPGRDTSFSGGPCRSRFRDLYRLRS</sequence>
<evidence type="ECO:0000313" key="2">
    <source>
        <dbReference type="Proteomes" id="UP001140949"/>
    </source>
</evidence>
<proteinExistence type="predicted"/>
<dbReference type="Proteomes" id="UP001140949">
    <property type="component" value="Unassembled WGS sequence"/>
</dbReference>
<accession>A0AAX6EL94</accession>
<dbReference type="AlphaFoldDB" id="A0AAX6EL94"/>
<evidence type="ECO:0008006" key="3">
    <source>
        <dbReference type="Google" id="ProtNLM"/>
    </source>
</evidence>
<comment type="caution">
    <text evidence="1">The sequence shown here is derived from an EMBL/GenBank/DDBJ whole genome shotgun (WGS) entry which is preliminary data.</text>
</comment>
<protein>
    <recommendedName>
        <fullName evidence="3">Ycf15</fullName>
    </recommendedName>
</protein>
<name>A0AAX6EL94_IRIPA</name>
<keyword evidence="2" id="KW-1185">Reference proteome</keyword>
<dbReference type="EMBL" id="JANAVB010035820">
    <property type="protein sequence ID" value="KAJ6804595.1"/>
    <property type="molecule type" value="Genomic_DNA"/>
</dbReference>
<evidence type="ECO:0000313" key="1">
    <source>
        <dbReference type="EMBL" id="KAJ6804595.1"/>
    </source>
</evidence>